<name>A0A2S1SKY8_9FLAO</name>
<evidence type="ECO:0000313" key="3">
    <source>
        <dbReference type="Proteomes" id="UP000244937"/>
    </source>
</evidence>
<dbReference type="RefSeq" id="WP_108904812.1">
    <property type="nucleotide sequence ID" value="NZ_CP029187.1"/>
</dbReference>
<accession>A0A2S1SKY8</accession>
<feature type="signal peptide" evidence="1">
    <location>
        <begin position="1"/>
        <end position="20"/>
    </location>
</feature>
<keyword evidence="3" id="KW-1185">Reference proteome</keyword>
<feature type="chain" id="PRO_5015616522" description="DUF4136 domain-containing protein" evidence="1">
    <location>
        <begin position="21"/>
        <end position="193"/>
    </location>
</feature>
<dbReference type="Proteomes" id="UP000244937">
    <property type="component" value="Chromosome"/>
</dbReference>
<keyword evidence="1" id="KW-0732">Signal</keyword>
<sequence>MQIKIFLLFTALFTSLAINAQQLYKCDDTQSFWAFSKDEPYQYVKLSGFAKETERKSMISVGDYVLQNVIADKSKHMENGAAEDLKILVRYALSEAEYLSGIFGKWIDIKMEKPLLSNGMEALLWWFELPMMPDNQVKSQLFVNVISGDKIFGLSSSQFEGQEFEDVKKFLIAVIGSLKRVTDARDFEKLCSK</sequence>
<dbReference type="AlphaFoldDB" id="A0A2S1SKY8"/>
<organism evidence="2 3">
    <name type="scientific">Flavobacterium pallidum</name>
    <dbReference type="NCBI Taxonomy" id="2172098"/>
    <lineage>
        <taxon>Bacteria</taxon>
        <taxon>Pseudomonadati</taxon>
        <taxon>Bacteroidota</taxon>
        <taxon>Flavobacteriia</taxon>
        <taxon>Flavobacteriales</taxon>
        <taxon>Flavobacteriaceae</taxon>
        <taxon>Flavobacterium</taxon>
    </lineage>
</organism>
<evidence type="ECO:0000313" key="2">
    <source>
        <dbReference type="EMBL" id="AWI27041.1"/>
    </source>
</evidence>
<gene>
    <name evidence="2" type="ORF">HYN49_14640</name>
</gene>
<dbReference type="KEGG" id="fpal:HYN49_14640"/>
<proteinExistence type="predicted"/>
<dbReference type="OrthoDB" id="1367210at2"/>
<reference evidence="2 3" key="1">
    <citation type="submission" date="2018-05" db="EMBL/GenBank/DDBJ databases">
        <title>Genome sequencing of Flavobacterium sp. HYN0049.</title>
        <authorList>
            <person name="Yi H."/>
            <person name="Baek C."/>
        </authorList>
    </citation>
    <scope>NUCLEOTIDE SEQUENCE [LARGE SCALE GENOMIC DNA]</scope>
    <source>
        <strain evidence="2 3">HYN0049</strain>
    </source>
</reference>
<dbReference type="EMBL" id="CP029187">
    <property type="protein sequence ID" value="AWI27041.1"/>
    <property type="molecule type" value="Genomic_DNA"/>
</dbReference>
<evidence type="ECO:0008006" key="4">
    <source>
        <dbReference type="Google" id="ProtNLM"/>
    </source>
</evidence>
<evidence type="ECO:0000256" key="1">
    <source>
        <dbReference type="SAM" id="SignalP"/>
    </source>
</evidence>
<protein>
    <recommendedName>
        <fullName evidence="4">DUF4136 domain-containing protein</fullName>
    </recommendedName>
</protein>